<dbReference type="GO" id="GO:0008623">
    <property type="term" value="C:CHRAC"/>
    <property type="evidence" value="ECO:0007669"/>
    <property type="project" value="TreeGrafter"/>
</dbReference>
<dbReference type="GO" id="GO:0006974">
    <property type="term" value="P:DNA damage response"/>
    <property type="evidence" value="ECO:0007669"/>
    <property type="project" value="TreeGrafter"/>
</dbReference>
<dbReference type="GO" id="GO:0031490">
    <property type="term" value="F:chromatin DNA binding"/>
    <property type="evidence" value="ECO:0007669"/>
    <property type="project" value="TreeGrafter"/>
</dbReference>
<dbReference type="CDD" id="cd22928">
    <property type="entry name" value="HFD_POLE3_DPB4"/>
    <property type="match status" value="1"/>
</dbReference>
<dbReference type="GO" id="GO:0046982">
    <property type="term" value="F:protein heterodimerization activity"/>
    <property type="evidence" value="ECO:0007669"/>
    <property type="project" value="InterPro"/>
</dbReference>
<evidence type="ECO:0000256" key="3">
    <source>
        <dbReference type="ARBA" id="ARBA00023242"/>
    </source>
</evidence>
<dbReference type="PANTHER" id="PTHR46172">
    <property type="entry name" value="DNA POLYMERASE EPSILON SUBUNIT 3"/>
    <property type="match status" value="1"/>
</dbReference>
<dbReference type="InterPro" id="IPR009072">
    <property type="entry name" value="Histone-fold"/>
</dbReference>
<evidence type="ECO:0000256" key="1">
    <source>
        <dbReference type="ARBA" id="ARBA00004123"/>
    </source>
</evidence>
<dbReference type="GO" id="GO:0031507">
    <property type="term" value="P:heterochromatin formation"/>
    <property type="evidence" value="ECO:0007669"/>
    <property type="project" value="TreeGrafter"/>
</dbReference>
<evidence type="ECO:0000256" key="5">
    <source>
        <dbReference type="ARBA" id="ARBA00042096"/>
    </source>
</evidence>
<accession>A0A5J5F085</accession>
<keyword evidence="9" id="KW-1185">Reference proteome</keyword>
<sequence length="188" mass="20896">MRQECWRNHVHLFNIASRLLVQRHCDLTTMPPKPPPSDSAAPSKKAPKNPKPEVASIDDLVLPRSLVTRLAKSVLPPNAAIQKQALLALSQGSTVFVNFLCSAANDIARREGRKALSAADILKAINQLEFGDFAPRLEAELALFTRVENGKKSRKERGTKNRRVYTYHEEAEDCVRGASFPFPAGKQR</sequence>
<comment type="caution">
    <text evidence="8">The sequence shown here is derived from an EMBL/GenBank/DDBJ whole genome shotgun (WGS) entry which is preliminary data.</text>
</comment>
<evidence type="ECO:0000259" key="7">
    <source>
        <dbReference type="Pfam" id="PF00808"/>
    </source>
</evidence>
<protein>
    <recommendedName>
        <fullName evidence="4">DNA polymerase epsilon subunit D</fullName>
    </recommendedName>
    <alternativeName>
        <fullName evidence="5">DNA polymerase II subunit D</fullName>
    </alternativeName>
</protein>
<comment type="subcellular location">
    <subcellularLocation>
        <location evidence="1">Nucleus</location>
    </subcellularLocation>
</comment>
<dbReference type="AlphaFoldDB" id="A0A5J5F085"/>
<dbReference type="SUPFAM" id="SSF47113">
    <property type="entry name" value="Histone-fold"/>
    <property type="match status" value="1"/>
</dbReference>
<dbReference type="InterPro" id="IPR051377">
    <property type="entry name" value="DNA_Pol-Epsilon_Subunit"/>
</dbReference>
<organism evidence="8 9">
    <name type="scientific">Sphaerosporella brunnea</name>
    <dbReference type="NCBI Taxonomy" id="1250544"/>
    <lineage>
        <taxon>Eukaryota</taxon>
        <taxon>Fungi</taxon>
        <taxon>Dikarya</taxon>
        <taxon>Ascomycota</taxon>
        <taxon>Pezizomycotina</taxon>
        <taxon>Pezizomycetes</taxon>
        <taxon>Pezizales</taxon>
        <taxon>Pyronemataceae</taxon>
        <taxon>Sphaerosporella</taxon>
    </lineage>
</organism>
<dbReference type="PANTHER" id="PTHR46172:SF1">
    <property type="entry name" value="DNA POLYMERASE EPSILON SUBUNIT 3"/>
    <property type="match status" value="1"/>
</dbReference>
<keyword evidence="3" id="KW-0539">Nucleus</keyword>
<dbReference type="Gene3D" id="1.10.20.10">
    <property type="entry name" value="Histone, subunit A"/>
    <property type="match status" value="1"/>
</dbReference>
<feature type="domain" description="Transcription factor CBF/NF-Y/archaeal histone" evidence="7">
    <location>
        <begin position="62"/>
        <end position="125"/>
    </location>
</feature>
<evidence type="ECO:0000256" key="4">
    <source>
        <dbReference type="ARBA" id="ARBA00039775"/>
    </source>
</evidence>
<dbReference type="InterPro" id="IPR003958">
    <property type="entry name" value="CBFA_NFYB_domain"/>
</dbReference>
<keyword evidence="2" id="KW-0235">DNA replication</keyword>
<dbReference type="Pfam" id="PF00808">
    <property type="entry name" value="CBFD_NFYB_HMF"/>
    <property type="match status" value="1"/>
</dbReference>
<name>A0A5J5F085_9PEZI</name>
<dbReference type="FunCoup" id="A0A5J5F085">
    <property type="interactions" value="197"/>
</dbReference>
<dbReference type="GO" id="GO:0008622">
    <property type="term" value="C:epsilon DNA polymerase complex"/>
    <property type="evidence" value="ECO:0007669"/>
    <property type="project" value="TreeGrafter"/>
</dbReference>
<reference evidence="8 9" key="1">
    <citation type="submission" date="2019-09" db="EMBL/GenBank/DDBJ databases">
        <title>Draft genome of the ectomycorrhizal ascomycete Sphaerosporella brunnea.</title>
        <authorList>
            <consortium name="DOE Joint Genome Institute"/>
            <person name="Benucci G.M."/>
            <person name="Marozzi G."/>
            <person name="Antonielli L."/>
            <person name="Sanchez S."/>
            <person name="Marco P."/>
            <person name="Wang X."/>
            <person name="Falini L.B."/>
            <person name="Barry K."/>
            <person name="Haridas S."/>
            <person name="Lipzen A."/>
            <person name="Labutti K."/>
            <person name="Grigoriev I.V."/>
            <person name="Murat C."/>
            <person name="Martin F."/>
            <person name="Albertini E."/>
            <person name="Donnini D."/>
            <person name="Bonito G."/>
        </authorList>
    </citation>
    <scope>NUCLEOTIDE SEQUENCE [LARGE SCALE GENOMIC DNA]</scope>
    <source>
        <strain evidence="8 9">Sb_GMNB300</strain>
    </source>
</reference>
<evidence type="ECO:0000313" key="8">
    <source>
        <dbReference type="EMBL" id="KAA8908443.1"/>
    </source>
</evidence>
<dbReference type="OrthoDB" id="1707486at2759"/>
<dbReference type="EMBL" id="VXIS01000068">
    <property type="protein sequence ID" value="KAA8908443.1"/>
    <property type="molecule type" value="Genomic_DNA"/>
</dbReference>
<dbReference type="Proteomes" id="UP000326924">
    <property type="component" value="Unassembled WGS sequence"/>
</dbReference>
<gene>
    <name evidence="8" type="ORF">FN846DRAFT_945094</name>
</gene>
<evidence type="ECO:0000313" key="9">
    <source>
        <dbReference type="Proteomes" id="UP000326924"/>
    </source>
</evidence>
<dbReference type="GO" id="GO:0006272">
    <property type="term" value="P:leading strand elongation"/>
    <property type="evidence" value="ECO:0007669"/>
    <property type="project" value="TreeGrafter"/>
</dbReference>
<proteinExistence type="predicted"/>
<feature type="region of interest" description="Disordered" evidence="6">
    <location>
        <begin position="26"/>
        <end position="54"/>
    </location>
</feature>
<evidence type="ECO:0000256" key="6">
    <source>
        <dbReference type="SAM" id="MobiDB-lite"/>
    </source>
</evidence>
<dbReference type="InParanoid" id="A0A5J5F085"/>
<evidence type="ECO:0000256" key="2">
    <source>
        <dbReference type="ARBA" id="ARBA00022705"/>
    </source>
</evidence>